<evidence type="ECO:0000313" key="3">
    <source>
        <dbReference type="EnsemblMetazoa" id="KAF7492885.1"/>
    </source>
</evidence>
<dbReference type="EMBL" id="JXLN01010556">
    <property type="protein sequence ID" value="KPM05923.1"/>
    <property type="molecule type" value="Genomic_DNA"/>
</dbReference>
<accession>A0A132A4N1</accession>
<dbReference type="Proteomes" id="UP000616769">
    <property type="component" value="Unassembled WGS sequence"/>
</dbReference>
<dbReference type="GO" id="GO:0004828">
    <property type="term" value="F:serine-tRNA ligase activity"/>
    <property type="evidence" value="ECO:0007669"/>
    <property type="project" value="InterPro"/>
</dbReference>
<dbReference type="InterPro" id="IPR002317">
    <property type="entry name" value="Ser-tRNA-ligase_type_1"/>
</dbReference>
<proteinExistence type="predicted"/>
<dbReference type="GO" id="GO:0006434">
    <property type="term" value="P:seryl-tRNA aminoacylation"/>
    <property type="evidence" value="ECO:0007669"/>
    <property type="project" value="InterPro"/>
</dbReference>
<keyword evidence="4" id="KW-1185">Reference proteome</keyword>
<dbReference type="GO" id="GO:0005524">
    <property type="term" value="F:ATP binding"/>
    <property type="evidence" value="ECO:0007669"/>
    <property type="project" value="InterPro"/>
</dbReference>
<dbReference type="OrthoDB" id="24683at2759"/>
<dbReference type="PANTHER" id="PTHR11778">
    <property type="entry name" value="SERYL-TRNA SYNTHETASE"/>
    <property type="match status" value="1"/>
</dbReference>
<reference evidence="3" key="4">
    <citation type="submission" date="2022-06" db="UniProtKB">
        <authorList>
            <consortium name="EnsemblMetazoa"/>
        </authorList>
    </citation>
    <scope>IDENTIFICATION</scope>
</reference>
<dbReference type="AlphaFoldDB" id="A0A132A4N1"/>
<evidence type="ECO:0000313" key="4">
    <source>
        <dbReference type="Proteomes" id="UP000070412"/>
    </source>
</evidence>
<evidence type="ECO:0000313" key="1">
    <source>
        <dbReference type="EMBL" id="KAF7492885.1"/>
    </source>
</evidence>
<dbReference type="Gene3D" id="3.30.930.10">
    <property type="entry name" value="Bira Bifunctional Protein, Domain 2"/>
    <property type="match status" value="1"/>
</dbReference>
<reference evidence="2 5" key="1">
    <citation type="journal article" date="2015" name="Parasit. Vectors">
        <title>Draft genome of the scabies mite.</title>
        <authorList>
            <person name="Rider S.D.Jr."/>
            <person name="Morgan M.S."/>
            <person name="Arlian L.G."/>
        </authorList>
    </citation>
    <scope>NUCLEOTIDE SEQUENCE [LARGE SCALE GENOMIC DNA]</scope>
    <source>
        <strain evidence="2">Arlian Lab</strain>
    </source>
</reference>
<dbReference type="InterPro" id="IPR045864">
    <property type="entry name" value="aa-tRNA-synth_II/BPL/LPL"/>
</dbReference>
<dbReference type="Proteomes" id="UP000070412">
    <property type="component" value="Unassembled WGS sequence"/>
</dbReference>
<dbReference type="EnsemblMetazoa" id="SSS_2707s_mrna">
    <property type="protein sequence ID" value="KAF7492885.1"/>
    <property type="gene ID" value="SSS_2707"/>
</dbReference>
<dbReference type="SUPFAM" id="SSF55681">
    <property type="entry name" value="Class II aaRS and biotin synthetases"/>
    <property type="match status" value="1"/>
</dbReference>
<evidence type="ECO:0000313" key="5">
    <source>
        <dbReference type="Proteomes" id="UP000616769"/>
    </source>
</evidence>
<organism evidence="2 5">
    <name type="scientific">Sarcoptes scabiei</name>
    <name type="common">Itch mite</name>
    <name type="synonym">Acarus scabiei</name>
    <dbReference type="NCBI Taxonomy" id="52283"/>
    <lineage>
        <taxon>Eukaryota</taxon>
        <taxon>Metazoa</taxon>
        <taxon>Ecdysozoa</taxon>
        <taxon>Arthropoda</taxon>
        <taxon>Chelicerata</taxon>
        <taxon>Arachnida</taxon>
        <taxon>Acari</taxon>
        <taxon>Acariformes</taxon>
        <taxon>Sarcoptiformes</taxon>
        <taxon>Astigmata</taxon>
        <taxon>Psoroptidia</taxon>
        <taxon>Sarcoptoidea</taxon>
        <taxon>Sarcoptidae</taxon>
        <taxon>Sarcoptinae</taxon>
        <taxon>Sarcoptes</taxon>
    </lineage>
</organism>
<name>A0A132A4N1_SARSC</name>
<sequence length="502" mass="58864">MISGRILIKLHLDNSMKFSYKRLNISRLISDESIANSIANSVEKIGNDAVSNKREDRDGLRKHSTHSSLYVSSKYGQEIFRVLEPLFDFKYLKSIANDLDSVRELFERRSIKNRFFFDNLESDGHRPINADMLNEFADCLKQIEKLRKKRSKLFSLFKMMKKAETIPNDWEELFRNRTEQNKNELNHYRIKLHRLEETMIPFLLSVPNRISPSITDHCQCLRQFKSESFKDSSIKTHGYVRLGYINNLFHNSIVGPNAIYVHGNGALIYYALIDIMSERLDQLQYFLLDGMDFVKCALVEAVNQKEFRTDPFLLNYMTNDNEDNQRFHFVGDSSLESICSFLVKNDHLDYGKFYQTGSSMDSIDFEPNHHCIRVTSLNKPEESAQVIENLSGFICDLLEQLRLQYQLIQSDLTSLANNEYDKRIILIYLPSKNRWIELSQLCDYHHYISQRLGLSNYSQKHLISMKIDLITLIYAIVEQHQNFQTGLINYPNELSKYLNWSV</sequence>
<dbReference type="VEuPathDB" id="VectorBase:SSCA003650"/>
<protein>
    <submittedName>
        <fullName evidence="2 3">Serine-tRNA ligase-like protein</fullName>
    </submittedName>
</protein>
<gene>
    <name evidence="2" type="ORF">QR98_0043950</name>
    <name evidence="1" type="ORF">SSS_2707</name>
</gene>
<dbReference type="EMBL" id="WVUK01000056">
    <property type="protein sequence ID" value="KAF7492885.1"/>
    <property type="molecule type" value="Genomic_DNA"/>
</dbReference>
<keyword evidence="2" id="KW-0436">Ligase</keyword>
<reference evidence="1" key="3">
    <citation type="submission" date="2020-01" db="EMBL/GenBank/DDBJ databases">
        <authorList>
            <person name="Korhonen P.K.K."/>
            <person name="Guangxu M.G."/>
            <person name="Wang T.W."/>
            <person name="Stroehlein A.J.S."/>
            <person name="Young N.D."/>
            <person name="Ang C.-S.A."/>
            <person name="Fernando D.W.F."/>
            <person name="Lu H.L."/>
            <person name="Taylor S.T."/>
            <person name="Ehtesham M.E.M."/>
            <person name="Najaraj S.H.N."/>
            <person name="Harsha G.H.G."/>
            <person name="Madugundu A.M."/>
            <person name="Renuse S.R."/>
            <person name="Holt D.H."/>
            <person name="Pandey A.P."/>
            <person name="Papenfuss A.P."/>
            <person name="Gasser R.B.G."/>
            <person name="Fischer K.F."/>
        </authorList>
    </citation>
    <scope>NUCLEOTIDE SEQUENCE</scope>
    <source>
        <strain evidence="1">SSS_KF_BRIS2020</strain>
    </source>
</reference>
<reference evidence="4" key="2">
    <citation type="journal article" date="2020" name="PLoS Negl. Trop. Dis.">
        <title>High-quality nuclear genome for Sarcoptes scabiei-A critical resource for a neglected parasite.</title>
        <authorList>
            <person name="Korhonen P.K."/>
            <person name="Gasser R.B."/>
            <person name="Ma G."/>
            <person name="Wang T."/>
            <person name="Stroehlein A.J."/>
            <person name="Young N.D."/>
            <person name="Ang C.S."/>
            <person name="Fernando D.D."/>
            <person name="Lu H.C."/>
            <person name="Taylor S."/>
            <person name="Reynolds S.L."/>
            <person name="Mofiz E."/>
            <person name="Najaraj S.H."/>
            <person name="Gowda H."/>
            <person name="Madugundu A."/>
            <person name="Renuse S."/>
            <person name="Holt D."/>
            <person name="Pandey A."/>
            <person name="Papenfuss A.T."/>
            <person name="Fischer K."/>
        </authorList>
    </citation>
    <scope>NUCLEOTIDE SEQUENCE [LARGE SCALE GENOMIC DNA]</scope>
</reference>
<evidence type="ECO:0000313" key="2">
    <source>
        <dbReference type="EMBL" id="KPM05923.1"/>
    </source>
</evidence>